<dbReference type="Proteomes" id="UP000694419">
    <property type="component" value="Unplaced"/>
</dbReference>
<keyword evidence="1" id="KW-1015">Disulfide bond</keyword>
<dbReference type="PROSITE" id="PS50050">
    <property type="entry name" value="TNFR_NGFR_2"/>
    <property type="match status" value="2"/>
</dbReference>
<feature type="domain" description="TNFR-Cys" evidence="3">
    <location>
        <begin position="277"/>
        <end position="318"/>
    </location>
</feature>
<feature type="repeat" description="TNFR-Cys" evidence="1">
    <location>
        <begin position="192"/>
        <end position="234"/>
    </location>
</feature>
<dbReference type="Gene3D" id="2.10.50.10">
    <property type="entry name" value="Tumor Necrosis Factor Receptor, subunit A, domain 2"/>
    <property type="match status" value="2"/>
</dbReference>
<dbReference type="InterPro" id="IPR001368">
    <property type="entry name" value="TNFR/NGFR_Cys_rich_reg"/>
</dbReference>
<dbReference type="SMART" id="SM00208">
    <property type="entry name" value="TNFR"/>
    <property type="match status" value="2"/>
</dbReference>
<dbReference type="GO" id="GO:0009897">
    <property type="term" value="C:external side of plasma membrane"/>
    <property type="evidence" value="ECO:0007669"/>
    <property type="project" value="TreeGrafter"/>
</dbReference>
<feature type="domain" description="TNFR-Cys" evidence="3">
    <location>
        <begin position="192"/>
        <end position="234"/>
    </location>
</feature>
<keyword evidence="2" id="KW-0812">Transmembrane</keyword>
<dbReference type="SUPFAM" id="SSF57586">
    <property type="entry name" value="TNF receptor-like"/>
    <property type="match status" value="1"/>
</dbReference>
<reference evidence="4" key="1">
    <citation type="submission" date="2025-08" db="UniProtKB">
        <authorList>
            <consortium name="Ensembl"/>
        </authorList>
    </citation>
    <scope>IDENTIFICATION</scope>
</reference>
<dbReference type="GO" id="GO:0035631">
    <property type="term" value="C:CD40 receptor complex"/>
    <property type="evidence" value="ECO:0007669"/>
    <property type="project" value="TreeGrafter"/>
</dbReference>
<dbReference type="GO" id="GO:0002768">
    <property type="term" value="P:immune response-regulating cell surface receptor signaling pathway"/>
    <property type="evidence" value="ECO:0007669"/>
    <property type="project" value="TreeGrafter"/>
</dbReference>
<dbReference type="PANTHER" id="PTHR46875">
    <property type="entry name" value="TUMOR NECROSIS FACTOR RECEPTOR SUPERFAMILY MEMBER 5"/>
    <property type="match status" value="1"/>
</dbReference>
<dbReference type="InterPro" id="IPR052135">
    <property type="entry name" value="TNFRSF5"/>
</dbReference>
<name>A0A8C3JHG4_9CHAR</name>
<proteinExistence type="predicted"/>
<feature type="repeat" description="TNFR-Cys" evidence="1">
    <location>
        <begin position="277"/>
        <end position="318"/>
    </location>
</feature>
<evidence type="ECO:0000256" key="2">
    <source>
        <dbReference type="SAM" id="Phobius"/>
    </source>
</evidence>
<keyword evidence="2" id="KW-1133">Transmembrane helix</keyword>
<protein>
    <recommendedName>
        <fullName evidence="3">TNFR-Cys domain-containing protein</fullName>
    </recommendedName>
</protein>
<reference evidence="4" key="2">
    <citation type="submission" date="2025-09" db="UniProtKB">
        <authorList>
            <consortium name="Ensembl"/>
        </authorList>
    </citation>
    <scope>IDENTIFICATION</scope>
</reference>
<accession>A0A8C3JHG4</accession>
<dbReference type="Pfam" id="PF00020">
    <property type="entry name" value="TNFR_c6"/>
    <property type="match status" value="2"/>
</dbReference>
<dbReference type="Ensembl" id="ENSCPGT00000008518.1">
    <property type="protein sequence ID" value="ENSCPGP00000007754.1"/>
    <property type="gene ID" value="ENSCPGG00000005536.1"/>
</dbReference>
<evidence type="ECO:0000313" key="4">
    <source>
        <dbReference type="Ensembl" id="ENSCPGP00000007754.1"/>
    </source>
</evidence>
<dbReference type="PANTHER" id="PTHR46875:SF1">
    <property type="entry name" value="TUMOR NECROSIS FACTOR RECEPTOR SUPERFAMILY MEMBER 5"/>
    <property type="match status" value="1"/>
</dbReference>
<feature type="transmembrane region" description="Helical" evidence="2">
    <location>
        <begin position="328"/>
        <end position="349"/>
    </location>
</feature>
<evidence type="ECO:0000313" key="5">
    <source>
        <dbReference type="Proteomes" id="UP000694419"/>
    </source>
</evidence>
<feature type="disulfide bond" evidence="1">
    <location>
        <begin position="278"/>
        <end position="293"/>
    </location>
</feature>
<sequence>MWLSHTPPFLPAVLTASLSVSPQRKSHWGPHGCPGRSPGSHRTCHNSLGTDCAPAAAGPHGMGCLWGGCCHWRYQTLMAFASSRCHSQIVSQSLECWRQQTPPNSLPRPCSPAPAPPPGPSNVYNHRSGIRLPRCCLVATLASTAASAPPVLLAELLPGEGESPLAPFSPASITGEKLLSECSDTEYSKCTRCESGHYQQSWTKERHCTPHDICEDNAGLVVKTQGNATHNTVCRCRDGMHCSDASCQTCVENQPCQHGFGFVAAKAVAQMSSPCEPCAEGTFSNVSSKTEPCHPWTSCEEKGLVVKVKGTNTSDVICESGKRSSLSVLIPITAAVVTCLVGVCIYCLVHAGKGLGHKKRCLGRRGCTGLRSRAGRAVTALLRVGQPFWGHRQGMAPRAHHLAGSVGSVPRSRHVCAATAQAGPALGGKHRCPVGPAWLPGCDPQTSLAWKQQCSSTSPGSDP</sequence>
<keyword evidence="5" id="KW-1185">Reference proteome</keyword>
<feature type="disulfide bond" evidence="1">
    <location>
        <begin position="193"/>
        <end position="208"/>
    </location>
</feature>
<dbReference type="AlphaFoldDB" id="A0A8C3JHG4"/>
<comment type="caution">
    <text evidence="1">Lacks conserved residue(s) required for the propagation of feature annotation.</text>
</comment>
<keyword evidence="2" id="KW-0472">Membrane</keyword>
<evidence type="ECO:0000256" key="1">
    <source>
        <dbReference type="PROSITE-ProRule" id="PRU00206"/>
    </source>
</evidence>
<organism evidence="4 5">
    <name type="scientific">Calidris pygmaea</name>
    <name type="common">Spoon-billed sandpiper</name>
    <dbReference type="NCBI Taxonomy" id="425635"/>
    <lineage>
        <taxon>Eukaryota</taxon>
        <taxon>Metazoa</taxon>
        <taxon>Chordata</taxon>
        <taxon>Craniata</taxon>
        <taxon>Vertebrata</taxon>
        <taxon>Euteleostomi</taxon>
        <taxon>Archelosauria</taxon>
        <taxon>Archosauria</taxon>
        <taxon>Dinosauria</taxon>
        <taxon>Saurischia</taxon>
        <taxon>Theropoda</taxon>
        <taxon>Coelurosauria</taxon>
        <taxon>Aves</taxon>
        <taxon>Neognathae</taxon>
        <taxon>Neoaves</taxon>
        <taxon>Charadriiformes</taxon>
        <taxon>Scolopacidae</taxon>
        <taxon>Calidris</taxon>
    </lineage>
</organism>
<evidence type="ECO:0000259" key="3">
    <source>
        <dbReference type="PROSITE" id="PS50050"/>
    </source>
</evidence>